<dbReference type="STRING" id="74348.SAMN04488523_11565"/>
<dbReference type="Proteomes" id="UP000198977">
    <property type="component" value="Unassembled WGS sequence"/>
</dbReference>
<evidence type="ECO:0000313" key="7">
    <source>
        <dbReference type="EMBL" id="SFF03145.1"/>
    </source>
</evidence>
<protein>
    <submittedName>
        <fullName evidence="7">O-antigen ligase</fullName>
    </submittedName>
</protein>
<feature type="transmembrane region" description="Helical" evidence="5">
    <location>
        <begin position="109"/>
        <end position="130"/>
    </location>
</feature>
<feature type="transmembrane region" description="Helical" evidence="5">
    <location>
        <begin position="136"/>
        <end position="159"/>
    </location>
</feature>
<evidence type="ECO:0000259" key="6">
    <source>
        <dbReference type="Pfam" id="PF04932"/>
    </source>
</evidence>
<gene>
    <name evidence="7" type="ORF">SAMN04488523_11565</name>
</gene>
<feature type="transmembrane region" description="Helical" evidence="5">
    <location>
        <begin position="180"/>
        <end position="198"/>
    </location>
</feature>
<dbReference type="InterPro" id="IPR051533">
    <property type="entry name" value="WaaL-like"/>
</dbReference>
<evidence type="ECO:0000256" key="4">
    <source>
        <dbReference type="ARBA" id="ARBA00023136"/>
    </source>
</evidence>
<proteinExistence type="predicted"/>
<keyword evidence="3 5" id="KW-1133">Transmembrane helix</keyword>
<dbReference type="GO" id="GO:0016020">
    <property type="term" value="C:membrane"/>
    <property type="evidence" value="ECO:0007669"/>
    <property type="project" value="UniProtKB-SubCell"/>
</dbReference>
<dbReference type="Pfam" id="PF04932">
    <property type="entry name" value="Wzy_C"/>
    <property type="match status" value="1"/>
</dbReference>
<feature type="transmembrane region" description="Helical" evidence="5">
    <location>
        <begin position="376"/>
        <end position="395"/>
    </location>
</feature>
<feature type="transmembrane region" description="Helical" evidence="5">
    <location>
        <begin position="401"/>
        <end position="416"/>
    </location>
</feature>
<name>A0A1I2FD35_9RHOB</name>
<dbReference type="RefSeq" id="WP_093925096.1">
    <property type="nucleotide sequence ID" value="NZ_FOMW01000015.1"/>
</dbReference>
<sequence length="434" mass="46971">MWMLVSLLAIATSLVLVMRQMRVFGDDRLARAIVLLIWVRFALTALGEPALRTVAAGQSILALGTFLAVIIVLFLLPLDQLRRPRLLPFAMMAGVVLLSALFNDQIGALLNTGTLWIMFTLIVLLVHRALQVHGGRAVLGCLLAVFSLPIGLQLAGFALGRSQVGMDGSVSFIGNYVHEAVFSTVALCAVWLVTIYPWQKRTWLLWGFAVVMTSMFLANYRTLILACVPSLIATIVVTTRSSGKSRSALPLFVALALMLAAVPLLQSERFSDLGTAIGQLGNLAKPSQEFTAAEKDLLSARLYIGAAYLDQYANADLLRKLIGFGPGADKEVVGTHPHNEFLRMLFETGLVGLLLWLAIIAGLVASAIRRATPLSLAVLSGGYGALVIGGFGTSFFIRPEGIIFVALLVAVTWHLTERQPDRRSRPCPQQAIPQ</sequence>
<dbReference type="GO" id="GO:0016874">
    <property type="term" value="F:ligase activity"/>
    <property type="evidence" value="ECO:0007669"/>
    <property type="project" value="UniProtKB-KW"/>
</dbReference>
<keyword evidence="7" id="KW-0436">Ligase</keyword>
<dbReference type="AlphaFoldDB" id="A0A1I2FD35"/>
<reference evidence="7 8" key="1">
    <citation type="submission" date="2016-10" db="EMBL/GenBank/DDBJ databases">
        <authorList>
            <person name="de Groot N.N."/>
        </authorList>
    </citation>
    <scope>NUCLEOTIDE SEQUENCE [LARGE SCALE GENOMIC DNA]</scope>
    <source>
        <strain evidence="7 8">DSM 11443</strain>
    </source>
</reference>
<dbReference type="PANTHER" id="PTHR37422">
    <property type="entry name" value="TEICHURONIC ACID BIOSYNTHESIS PROTEIN TUAE"/>
    <property type="match status" value="1"/>
</dbReference>
<organism evidence="7 8">
    <name type="scientific">Sulfitobacter brevis</name>
    <dbReference type="NCBI Taxonomy" id="74348"/>
    <lineage>
        <taxon>Bacteria</taxon>
        <taxon>Pseudomonadati</taxon>
        <taxon>Pseudomonadota</taxon>
        <taxon>Alphaproteobacteria</taxon>
        <taxon>Rhodobacterales</taxon>
        <taxon>Roseobacteraceae</taxon>
        <taxon>Sulfitobacter</taxon>
    </lineage>
</organism>
<feature type="transmembrane region" description="Helical" evidence="5">
    <location>
        <begin position="204"/>
        <end position="237"/>
    </location>
</feature>
<comment type="subcellular location">
    <subcellularLocation>
        <location evidence="1">Membrane</location>
        <topology evidence="1">Multi-pass membrane protein</topology>
    </subcellularLocation>
</comment>
<evidence type="ECO:0000256" key="5">
    <source>
        <dbReference type="SAM" id="Phobius"/>
    </source>
</evidence>
<dbReference type="InterPro" id="IPR007016">
    <property type="entry name" value="O-antigen_ligase-rel_domated"/>
</dbReference>
<evidence type="ECO:0000313" key="8">
    <source>
        <dbReference type="Proteomes" id="UP000198977"/>
    </source>
</evidence>
<feature type="transmembrane region" description="Helical" evidence="5">
    <location>
        <begin position="344"/>
        <end position="364"/>
    </location>
</feature>
<accession>A0A1I2FD35</accession>
<dbReference type="OrthoDB" id="7827596at2"/>
<feature type="domain" description="O-antigen ligase-related" evidence="6">
    <location>
        <begin position="215"/>
        <end position="357"/>
    </location>
</feature>
<dbReference type="PANTHER" id="PTHR37422:SF13">
    <property type="entry name" value="LIPOPOLYSACCHARIDE BIOSYNTHESIS PROTEIN PA4999-RELATED"/>
    <property type="match status" value="1"/>
</dbReference>
<feature type="transmembrane region" description="Helical" evidence="5">
    <location>
        <begin position="29"/>
        <end position="47"/>
    </location>
</feature>
<dbReference type="EMBL" id="FOMW01000015">
    <property type="protein sequence ID" value="SFF03145.1"/>
    <property type="molecule type" value="Genomic_DNA"/>
</dbReference>
<evidence type="ECO:0000256" key="1">
    <source>
        <dbReference type="ARBA" id="ARBA00004141"/>
    </source>
</evidence>
<feature type="transmembrane region" description="Helical" evidence="5">
    <location>
        <begin position="59"/>
        <end position="78"/>
    </location>
</feature>
<keyword evidence="4 5" id="KW-0472">Membrane</keyword>
<feature type="transmembrane region" description="Helical" evidence="5">
    <location>
        <begin position="84"/>
        <end position="102"/>
    </location>
</feature>
<keyword evidence="8" id="KW-1185">Reference proteome</keyword>
<evidence type="ECO:0000256" key="3">
    <source>
        <dbReference type="ARBA" id="ARBA00022989"/>
    </source>
</evidence>
<keyword evidence="2 5" id="KW-0812">Transmembrane</keyword>
<evidence type="ECO:0000256" key="2">
    <source>
        <dbReference type="ARBA" id="ARBA00022692"/>
    </source>
</evidence>